<evidence type="ECO:0000313" key="1">
    <source>
        <dbReference type="EMBL" id="OGL53376.1"/>
    </source>
</evidence>
<proteinExistence type="predicted"/>
<protein>
    <recommendedName>
        <fullName evidence="3">DUF4136 domain-containing protein</fullName>
    </recommendedName>
</protein>
<evidence type="ECO:0008006" key="3">
    <source>
        <dbReference type="Google" id="ProtNLM"/>
    </source>
</evidence>
<dbReference type="Proteomes" id="UP000178082">
    <property type="component" value="Unassembled WGS sequence"/>
</dbReference>
<dbReference type="EMBL" id="MGDI01000025">
    <property type="protein sequence ID" value="OGL53376.1"/>
    <property type="molecule type" value="Genomic_DNA"/>
</dbReference>
<evidence type="ECO:0000313" key="2">
    <source>
        <dbReference type="Proteomes" id="UP000178082"/>
    </source>
</evidence>
<accession>A0A1F7SHU3</accession>
<reference evidence="1 2" key="1">
    <citation type="journal article" date="2016" name="Nat. Commun.">
        <title>Thousands of microbial genomes shed light on interconnected biogeochemical processes in an aquifer system.</title>
        <authorList>
            <person name="Anantharaman K."/>
            <person name="Brown C.T."/>
            <person name="Hug L.A."/>
            <person name="Sharon I."/>
            <person name="Castelle C.J."/>
            <person name="Probst A.J."/>
            <person name="Thomas B.C."/>
            <person name="Singh A."/>
            <person name="Wilkins M.J."/>
            <person name="Karaoz U."/>
            <person name="Brodie E.L."/>
            <person name="Williams K.H."/>
            <person name="Hubbard S.S."/>
            <person name="Banfield J.F."/>
        </authorList>
    </citation>
    <scope>NUCLEOTIDE SEQUENCE [LARGE SCALE GENOMIC DNA]</scope>
</reference>
<comment type="caution">
    <text evidence="1">The sequence shown here is derived from an EMBL/GenBank/DDBJ whole genome shotgun (WGS) entry which is preliminary data.</text>
</comment>
<dbReference type="AlphaFoldDB" id="A0A1F7SHU3"/>
<organism evidence="1 2">
    <name type="scientific">Candidatus Schekmanbacteria bacterium RIFCSPLOWO2_12_FULL_38_15</name>
    <dbReference type="NCBI Taxonomy" id="1817883"/>
    <lineage>
        <taxon>Bacteria</taxon>
        <taxon>Candidatus Schekmaniibacteriota</taxon>
    </lineage>
</organism>
<name>A0A1F7SHU3_9BACT</name>
<sequence>MIFFIIRKLNPVVTEEIRYGKRYENLLITCLKPRFFFFIALFFFSGCCLFPKTPKEYRVINTDSFNGEYEEIVGAVSDVVKEKGFKIGQLGKYNDDASVLMTYTSNINPDYYYGFFPHSDTDGYCDCGAPPFDWVYSGKMVYLNVFFIPSDKKDLWNVRVNTKFTTTKTYDRIIPVIQPLFELKKSTVACKSTGKLEDEILSSLRKRLSGN</sequence>
<gene>
    <name evidence="1" type="ORF">A3G31_07685</name>
</gene>